<dbReference type="PANTHER" id="PTHR47941">
    <property type="entry name" value="PENTATRICOPEPTIDE REPEAT-CONTAINING PROTEIN 3, MITOCHONDRIAL"/>
    <property type="match status" value="1"/>
</dbReference>
<dbReference type="Proteomes" id="UP000447434">
    <property type="component" value="Chromosome 17"/>
</dbReference>
<evidence type="ECO:0000256" key="3">
    <source>
        <dbReference type="PROSITE-ProRule" id="PRU00708"/>
    </source>
</evidence>
<proteinExistence type="inferred from homology"/>
<keyword evidence="2" id="KW-0677">Repeat</keyword>
<dbReference type="PROSITE" id="PS51375">
    <property type="entry name" value="PPR"/>
    <property type="match status" value="1"/>
</dbReference>
<comment type="similarity">
    <text evidence="1">Belongs to the PPR family. P subfamily.</text>
</comment>
<accession>A0A6A4P1K9</accession>
<dbReference type="Pfam" id="PF01535">
    <property type="entry name" value="PPR"/>
    <property type="match status" value="1"/>
</dbReference>
<dbReference type="InterPro" id="IPR002885">
    <property type="entry name" value="PPR_rpt"/>
</dbReference>
<evidence type="ECO:0000313" key="5">
    <source>
        <dbReference type="Proteomes" id="UP000447434"/>
    </source>
</evidence>
<evidence type="ECO:0000256" key="1">
    <source>
        <dbReference type="ARBA" id="ARBA00007626"/>
    </source>
</evidence>
<dbReference type="OrthoDB" id="42736at2759"/>
<dbReference type="Gene3D" id="1.25.40.10">
    <property type="entry name" value="Tetratricopeptide repeat domain"/>
    <property type="match status" value="1"/>
</dbReference>
<comment type="caution">
    <text evidence="4">The sequence shown here is derived from an EMBL/GenBank/DDBJ whole genome shotgun (WGS) entry which is preliminary data.</text>
</comment>
<keyword evidence="5" id="KW-1185">Reference proteome</keyword>
<dbReference type="NCBIfam" id="TIGR00756">
    <property type="entry name" value="PPR"/>
    <property type="match status" value="2"/>
</dbReference>
<sequence length="94" mass="10848">MNEAGINPDVISYNSLISFAARKCLSKSLNLFDEMLQRGIYPDIWSYNILMNFLFKLGKLEEANRIFMDIVLGEFRPSPAMYNVIINGLCKNEY</sequence>
<protein>
    <submittedName>
        <fullName evidence="4">Putative pentatricopeptide</fullName>
    </submittedName>
</protein>
<name>A0A6A4P1K9_LUPAL</name>
<dbReference type="InterPro" id="IPR011990">
    <property type="entry name" value="TPR-like_helical_dom_sf"/>
</dbReference>
<evidence type="ECO:0000313" key="4">
    <source>
        <dbReference type="EMBL" id="KAE9595290.1"/>
    </source>
</evidence>
<dbReference type="Pfam" id="PF13041">
    <property type="entry name" value="PPR_2"/>
    <property type="match status" value="1"/>
</dbReference>
<gene>
    <name evidence="4" type="ORF">Lalb_Chr17g0337131</name>
</gene>
<evidence type="ECO:0000256" key="2">
    <source>
        <dbReference type="ARBA" id="ARBA00022737"/>
    </source>
</evidence>
<dbReference type="AlphaFoldDB" id="A0A6A4P1K9"/>
<feature type="repeat" description="PPR" evidence="3">
    <location>
        <begin position="43"/>
        <end position="77"/>
    </location>
</feature>
<reference evidence="5" key="1">
    <citation type="journal article" date="2020" name="Nat. Commun.">
        <title>Genome sequence of the cluster root forming white lupin.</title>
        <authorList>
            <person name="Hufnagel B."/>
            <person name="Marques A."/>
            <person name="Soriano A."/>
            <person name="Marques L."/>
            <person name="Divol F."/>
            <person name="Doumas P."/>
            <person name="Sallet E."/>
            <person name="Mancinotti D."/>
            <person name="Carrere S."/>
            <person name="Marande W."/>
            <person name="Arribat S."/>
            <person name="Keller J."/>
            <person name="Huneau C."/>
            <person name="Blein T."/>
            <person name="Aime D."/>
            <person name="Laguerre M."/>
            <person name="Taylor J."/>
            <person name="Schubert V."/>
            <person name="Nelson M."/>
            <person name="Geu-Flores F."/>
            <person name="Crespi M."/>
            <person name="Gallardo-Guerrero K."/>
            <person name="Delaux P.-M."/>
            <person name="Salse J."/>
            <person name="Berges H."/>
            <person name="Guyot R."/>
            <person name="Gouzy J."/>
            <person name="Peret B."/>
        </authorList>
    </citation>
    <scope>NUCLEOTIDE SEQUENCE [LARGE SCALE GENOMIC DNA]</scope>
    <source>
        <strain evidence="5">cv. Amiga</strain>
    </source>
</reference>
<dbReference type="EMBL" id="WOCE01000017">
    <property type="protein sequence ID" value="KAE9595290.1"/>
    <property type="molecule type" value="Genomic_DNA"/>
</dbReference>
<organism evidence="4 5">
    <name type="scientific">Lupinus albus</name>
    <name type="common">White lupine</name>
    <name type="synonym">Lupinus termis</name>
    <dbReference type="NCBI Taxonomy" id="3870"/>
    <lineage>
        <taxon>Eukaryota</taxon>
        <taxon>Viridiplantae</taxon>
        <taxon>Streptophyta</taxon>
        <taxon>Embryophyta</taxon>
        <taxon>Tracheophyta</taxon>
        <taxon>Spermatophyta</taxon>
        <taxon>Magnoliopsida</taxon>
        <taxon>eudicotyledons</taxon>
        <taxon>Gunneridae</taxon>
        <taxon>Pentapetalae</taxon>
        <taxon>rosids</taxon>
        <taxon>fabids</taxon>
        <taxon>Fabales</taxon>
        <taxon>Fabaceae</taxon>
        <taxon>Papilionoideae</taxon>
        <taxon>50 kb inversion clade</taxon>
        <taxon>genistoids sensu lato</taxon>
        <taxon>core genistoids</taxon>
        <taxon>Genisteae</taxon>
        <taxon>Lupinus</taxon>
    </lineage>
</organism>